<feature type="compositionally biased region" description="Polar residues" evidence="1">
    <location>
        <begin position="78"/>
        <end position="90"/>
    </location>
</feature>
<evidence type="ECO:0000313" key="3">
    <source>
        <dbReference type="Proteomes" id="UP000004994"/>
    </source>
</evidence>
<protein>
    <submittedName>
        <fullName evidence="2">Uncharacterized protein</fullName>
    </submittedName>
</protein>
<feature type="region of interest" description="Disordered" evidence="1">
    <location>
        <begin position="60"/>
        <end position="90"/>
    </location>
</feature>
<evidence type="ECO:0000313" key="2">
    <source>
        <dbReference type="EnsemblPlants" id="Solyc10g049215.1.1"/>
    </source>
</evidence>
<name>A0A3Q7IFL8_SOLLC</name>
<dbReference type="EnsemblPlants" id="Solyc10g049215.1.1">
    <property type="protein sequence ID" value="Solyc10g049215.1.1"/>
    <property type="gene ID" value="Solyc10g049215.1"/>
</dbReference>
<reference evidence="2" key="2">
    <citation type="submission" date="2019-01" db="UniProtKB">
        <authorList>
            <consortium name="EnsemblPlants"/>
        </authorList>
    </citation>
    <scope>IDENTIFICATION</scope>
    <source>
        <strain evidence="2">cv. Heinz 1706</strain>
    </source>
</reference>
<reference evidence="2" key="1">
    <citation type="journal article" date="2012" name="Nature">
        <title>The tomato genome sequence provides insights into fleshy fruit evolution.</title>
        <authorList>
            <consortium name="Tomato Genome Consortium"/>
        </authorList>
    </citation>
    <scope>NUCLEOTIDE SEQUENCE [LARGE SCALE GENOMIC DNA]</scope>
    <source>
        <strain evidence="2">cv. Heinz 1706</strain>
    </source>
</reference>
<evidence type="ECO:0000256" key="1">
    <source>
        <dbReference type="SAM" id="MobiDB-lite"/>
    </source>
</evidence>
<dbReference type="InParanoid" id="A0A3Q7IFL8"/>
<organism evidence="2">
    <name type="scientific">Solanum lycopersicum</name>
    <name type="common">Tomato</name>
    <name type="synonym">Lycopersicon esculentum</name>
    <dbReference type="NCBI Taxonomy" id="4081"/>
    <lineage>
        <taxon>Eukaryota</taxon>
        <taxon>Viridiplantae</taxon>
        <taxon>Streptophyta</taxon>
        <taxon>Embryophyta</taxon>
        <taxon>Tracheophyta</taxon>
        <taxon>Spermatophyta</taxon>
        <taxon>Magnoliopsida</taxon>
        <taxon>eudicotyledons</taxon>
        <taxon>Gunneridae</taxon>
        <taxon>Pentapetalae</taxon>
        <taxon>asterids</taxon>
        <taxon>lamiids</taxon>
        <taxon>Solanales</taxon>
        <taxon>Solanaceae</taxon>
        <taxon>Solanoideae</taxon>
        <taxon>Solaneae</taxon>
        <taxon>Solanum</taxon>
        <taxon>Solanum subgen. Lycopersicon</taxon>
    </lineage>
</organism>
<dbReference type="AlphaFoldDB" id="A0A3Q7IFL8"/>
<dbReference type="Gramene" id="Solyc10g049215.1.1">
    <property type="protein sequence ID" value="Solyc10g049215.1.1"/>
    <property type="gene ID" value="Solyc10g049215.1"/>
</dbReference>
<keyword evidence="3" id="KW-1185">Reference proteome</keyword>
<proteinExistence type="predicted"/>
<accession>A0A3Q7IFL8</accession>
<sequence>MTDEVRVLHRAEVTSNWNKRASNVCSPISIFPNSNNEEERAFFKEGKELRADLNKGIQIHKDANNPNQANKQGIGHSSYCSKQVTQKNKS</sequence>
<dbReference type="Proteomes" id="UP000004994">
    <property type="component" value="Chromosome 10"/>
</dbReference>